<keyword evidence="3" id="KW-1185">Reference proteome</keyword>
<evidence type="ECO:0000313" key="2">
    <source>
        <dbReference type="EMBL" id="VTZ50080.1"/>
    </source>
</evidence>
<dbReference type="SUPFAM" id="SSF53474">
    <property type="entry name" value="alpha/beta-Hydrolases"/>
    <property type="match status" value="1"/>
</dbReference>
<dbReference type="Proteomes" id="UP000485880">
    <property type="component" value="Unassembled WGS sequence"/>
</dbReference>
<sequence>MRALRHSIDACGNLWLENSASNLRLNPYFQASFLLKAAAASRPRHRGATRELRPHAATTGERMLEFYGEGARLAFADEKPTGFDRGEPILLIHGFASNHAVNWFFPQWVKTLTEDGRRVIALDNRGHGRSQKFYAPADYAVPKMAEDCRRLLDHLDIERADVMGYSMGARIAAFLAKAHPERTRSMILGGLGHHLIDGAGLPLGIADAMEAPSIDDLMTPNQRLFRSFAEATKSDLRAMAACIRGARQLLNESEARQIGVPVLVATGTEDEVAGDPHKLAAMFPAGQALDIVGRDHNRAVGDPIYKKGVLKFLAQRP</sequence>
<dbReference type="AlphaFoldDB" id="A0A8B6M6Y9"/>
<organism evidence="2 3">
    <name type="scientific">Methylocella tundrae</name>
    <dbReference type="NCBI Taxonomy" id="227605"/>
    <lineage>
        <taxon>Bacteria</taxon>
        <taxon>Pseudomonadati</taxon>
        <taxon>Pseudomonadota</taxon>
        <taxon>Alphaproteobacteria</taxon>
        <taxon>Hyphomicrobiales</taxon>
        <taxon>Beijerinckiaceae</taxon>
        <taxon>Methylocella</taxon>
    </lineage>
</organism>
<feature type="domain" description="AB hydrolase-1" evidence="1">
    <location>
        <begin position="88"/>
        <end position="189"/>
    </location>
</feature>
<dbReference type="InterPro" id="IPR000073">
    <property type="entry name" value="AB_hydrolase_1"/>
</dbReference>
<accession>A0A8B6M6Y9</accession>
<dbReference type="InterPro" id="IPR050471">
    <property type="entry name" value="AB_hydrolase"/>
</dbReference>
<dbReference type="PANTHER" id="PTHR43433">
    <property type="entry name" value="HYDROLASE, ALPHA/BETA FOLD FAMILY PROTEIN"/>
    <property type="match status" value="1"/>
</dbReference>
<comment type="caution">
    <text evidence="2">The sequence shown here is derived from an EMBL/GenBank/DDBJ whole genome shotgun (WGS) entry which is preliminary data.</text>
</comment>
<dbReference type="GO" id="GO:0046503">
    <property type="term" value="P:glycerolipid catabolic process"/>
    <property type="evidence" value="ECO:0007669"/>
    <property type="project" value="TreeGrafter"/>
</dbReference>
<dbReference type="Gene3D" id="3.40.50.1820">
    <property type="entry name" value="alpha/beta hydrolase"/>
    <property type="match status" value="1"/>
</dbReference>
<dbReference type="PANTHER" id="PTHR43433:SF5">
    <property type="entry name" value="AB HYDROLASE-1 DOMAIN-CONTAINING PROTEIN"/>
    <property type="match status" value="1"/>
</dbReference>
<evidence type="ECO:0000259" key="1">
    <source>
        <dbReference type="Pfam" id="PF00561"/>
    </source>
</evidence>
<dbReference type="EMBL" id="CABFMQ020000076">
    <property type="protein sequence ID" value="VTZ50080.1"/>
    <property type="molecule type" value="Genomic_DNA"/>
</dbReference>
<dbReference type="PRINTS" id="PR00111">
    <property type="entry name" value="ABHYDROLASE"/>
</dbReference>
<dbReference type="GO" id="GO:0004806">
    <property type="term" value="F:triacylglycerol lipase activity"/>
    <property type="evidence" value="ECO:0007669"/>
    <property type="project" value="TreeGrafter"/>
</dbReference>
<evidence type="ECO:0000313" key="3">
    <source>
        <dbReference type="Proteomes" id="UP000485880"/>
    </source>
</evidence>
<name>A0A8B6M6Y9_METTU</name>
<keyword evidence="2" id="KW-0378">Hydrolase</keyword>
<protein>
    <submittedName>
        <fullName evidence="2">Alpha/beta hydrolase fold protein</fullName>
    </submittedName>
</protein>
<dbReference type="Pfam" id="PF00561">
    <property type="entry name" value="Abhydrolase_1"/>
    <property type="match status" value="1"/>
</dbReference>
<reference evidence="2 3" key="1">
    <citation type="submission" date="2019-05" db="EMBL/GenBank/DDBJ databases">
        <authorList>
            <person name="Farhan Ul Haque M."/>
        </authorList>
    </citation>
    <scope>NUCLEOTIDE SEQUENCE [LARGE SCALE GENOMIC DNA]</scope>
    <source>
        <strain evidence="2">2</strain>
    </source>
</reference>
<gene>
    <name evidence="2" type="ORF">MPC4_20289</name>
</gene>
<dbReference type="InterPro" id="IPR029058">
    <property type="entry name" value="AB_hydrolase_fold"/>
</dbReference>
<proteinExistence type="predicted"/>